<dbReference type="Proteomes" id="UP001244011">
    <property type="component" value="Unassembled WGS sequence"/>
</dbReference>
<organism evidence="1 2">
    <name type="scientific">Phialemonium atrogriseum</name>
    <dbReference type="NCBI Taxonomy" id="1093897"/>
    <lineage>
        <taxon>Eukaryota</taxon>
        <taxon>Fungi</taxon>
        <taxon>Dikarya</taxon>
        <taxon>Ascomycota</taxon>
        <taxon>Pezizomycotina</taxon>
        <taxon>Sordariomycetes</taxon>
        <taxon>Sordariomycetidae</taxon>
        <taxon>Cephalothecales</taxon>
        <taxon>Cephalothecaceae</taxon>
        <taxon>Phialemonium</taxon>
    </lineage>
</organism>
<accession>A0AAJ0C9D8</accession>
<protein>
    <submittedName>
        <fullName evidence="1">Uncharacterized protein</fullName>
    </submittedName>
</protein>
<dbReference type="RefSeq" id="XP_060288160.1">
    <property type="nucleotide sequence ID" value="XM_060426798.1"/>
</dbReference>
<evidence type="ECO:0000313" key="1">
    <source>
        <dbReference type="EMBL" id="KAK1771947.1"/>
    </source>
</evidence>
<evidence type="ECO:0000313" key="2">
    <source>
        <dbReference type="Proteomes" id="UP001244011"/>
    </source>
</evidence>
<name>A0AAJ0C9D8_9PEZI</name>
<proteinExistence type="predicted"/>
<sequence length="78" mass="8887">MGTDADPKYTGILEALALRYPRLHKSDTIKVKGRAHCSRGESRPHILIWACKGDRRLTSAQVFENGEVRFSREKYGKL</sequence>
<keyword evidence="2" id="KW-1185">Reference proteome</keyword>
<dbReference type="GeneID" id="85309985"/>
<reference evidence="1" key="1">
    <citation type="submission" date="2023-06" db="EMBL/GenBank/DDBJ databases">
        <title>Genome-scale phylogeny and comparative genomics of the fungal order Sordariales.</title>
        <authorList>
            <consortium name="Lawrence Berkeley National Laboratory"/>
            <person name="Hensen N."/>
            <person name="Bonometti L."/>
            <person name="Westerberg I."/>
            <person name="Brannstrom I.O."/>
            <person name="Guillou S."/>
            <person name="Cros-Aarteil S."/>
            <person name="Calhoun S."/>
            <person name="Haridas S."/>
            <person name="Kuo A."/>
            <person name="Mondo S."/>
            <person name="Pangilinan J."/>
            <person name="Riley R."/>
            <person name="Labutti K."/>
            <person name="Andreopoulos B."/>
            <person name="Lipzen A."/>
            <person name="Chen C."/>
            <person name="Yanf M."/>
            <person name="Daum C."/>
            <person name="Ng V."/>
            <person name="Clum A."/>
            <person name="Steindorff A."/>
            <person name="Ohm R."/>
            <person name="Martin F."/>
            <person name="Silar P."/>
            <person name="Natvig D."/>
            <person name="Lalanne C."/>
            <person name="Gautier V."/>
            <person name="Ament-Velasquez S.L."/>
            <person name="Kruys A."/>
            <person name="Hutchinson M.I."/>
            <person name="Powell A.J."/>
            <person name="Barry K."/>
            <person name="Miller A.N."/>
            <person name="Grigoriev I.V."/>
            <person name="Debuchy R."/>
            <person name="Gladieux P."/>
            <person name="Thoren M.H."/>
            <person name="Johannesson H."/>
        </authorList>
    </citation>
    <scope>NUCLEOTIDE SEQUENCE</scope>
    <source>
        <strain evidence="1">8032-3</strain>
    </source>
</reference>
<gene>
    <name evidence="1" type="ORF">QBC33DRAFT_525240</name>
</gene>
<dbReference type="AlphaFoldDB" id="A0AAJ0C9D8"/>
<comment type="caution">
    <text evidence="1">The sequence shown here is derived from an EMBL/GenBank/DDBJ whole genome shotgun (WGS) entry which is preliminary data.</text>
</comment>
<dbReference type="EMBL" id="MU838998">
    <property type="protein sequence ID" value="KAK1771947.1"/>
    <property type="molecule type" value="Genomic_DNA"/>
</dbReference>